<dbReference type="Proteomes" id="UP001218218">
    <property type="component" value="Unassembled WGS sequence"/>
</dbReference>
<keyword evidence="3" id="KW-1133">Transmembrane helix</keyword>
<feature type="transmembrane region" description="Helical" evidence="3">
    <location>
        <begin position="176"/>
        <end position="200"/>
    </location>
</feature>
<feature type="transmembrane region" description="Helical" evidence="3">
    <location>
        <begin position="144"/>
        <end position="164"/>
    </location>
</feature>
<evidence type="ECO:0000259" key="4">
    <source>
        <dbReference type="PROSITE" id="PS50850"/>
    </source>
</evidence>
<dbReference type="PANTHER" id="PTHR42910:SF1">
    <property type="entry name" value="MAJOR FACILITATOR SUPERFAMILY (MFS) PROFILE DOMAIN-CONTAINING PROTEIN"/>
    <property type="match status" value="1"/>
</dbReference>
<keyword evidence="3" id="KW-0472">Membrane</keyword>
<feature type="transmembrane region" description="Helical" evidence="3">
    <location>
        <begin position="118"/>
        <end position="138"/>
    </location>
</feature>
<evidence type="ECO:0000256" key="2">
    <source>
        <dbReference type="SAM" id="MobiDB-lite"/>
    </source>
</evidence>
<evidence type="ECO:0000256" key="3">
    <source>
        <dbReference type="SAM" id="Phobius"/>
    </source>
</evidence>
<feature type="transmembrane region" description="Helical" evidence="3">
    <location>
        <begin position="206"/>
        <end position="225"/>
    </location>
</feature>
<dbReference type="Pfam" id="PF07690">
    <property type="entry name" value="MFS_1"/>
    <property type="match status" value="1"/>
</dbReference>
<feature type="domain" description="Major facilitator superfamily (MFS) profile" evidence="4">
    <location>
        <begin position="45"/>
        <end position="431"/>
    </location>
</feature>
<dbReference type="GO" id="GO:0022857">
    <property type="term" value="F:transmembrane transporter activity"/>
    <property type="evidence" value="ECO:0007669"/>
    <property type="project" value="InterPro"/>
</dbReference>
<proteinExistence type="predicted"/>
<feature type="transmembrane region" description="Helical" evidence="3">
    <location>
        <begin position="341"/>
        <end position="360"/>
    </location>
</feature>
<dbReference type="AlphaFoldDB" id="A0AAD7F469"/>
<dbReference type="GO" id="GO:0016020">
    <property type="term" value="C:membrane"/>
    <property type="evidence" value="ECO:0007669"/>
    <property type="project" value="UniProtKB-SubCell"/>
</dbReference>
<dbReference type="InterPro" id="IPR036259">
    <property type="entry name" value="MFS_trans_sf"/>
</dbReference>
<feature type="transmembrane region" description="Helical" evidence="3">
    <location>
        <begin position="284"/>
        <end position="308"/>
    </location>
</feature>
<feature type="transmembrane region" description="Helical" evidence="3">
    <location>
        <begin position="381"/>
        <end position="399"/>
    </location>
</feature>
<comment type="caution">
    <text evidence="5">The sequence shown here is derived from an EMBL/GenBank/DDBJ whole genome shotgun (WGS) entry which is preliminary data.</text>
</comment>
<accession>A0AAD7F469</accession>
<dbReference type="EMBL" id="JARIHO010000002">
    <property type="protein sequence ID" value="KAJ7366168.1"/>
    <property type="molecule type" value="Genomic_DNA"/>
</dbReference>
<feature type="transmembrane region" description="Helical" evidence="3">
    <location>
        <begin position="315"/>
        <end position="335"/>
    </location>
</feature>
<feature type="transmembrane region" description="Helical" evidence="3">
    <location>
        <begin position="253"/>
        <end position="278"/>
    </location>
</feature>
<dbReference type="SUPFAM" id="SSF103473">
    <property type="entry name" value="MFS general substrate transporter"/>
    <property type="match status" value="1"/>
</dbReference>
<keyword evidence="6" id="KW-1185">Reference proteome</keyword>
<evidence type="ECO:0000313" key="5">
    <source>
        <dbReference type="EMBL" id="KAJ7366168.1"/>
    </source>
</evidence>
<evidence type="ECO:0000256" key="1">
    <source>
        <dbReference type="ARBA" id="ARBA00004141"/>
    </source>
</evidence>
<dbReference type="PANTHER" id="PTHR42910">
    <property type="entry name" value="TRANSPORTER SCO4007-RELATED"/>
    <property type="match status" value="1"/>
</dbReference>
<dbReference type="PROSITE" id="PS50850">
    <property type="entry name" value="MFS"/>
    <property type="match status" value="1"/>
</dbReference>
<dbReference type="Gene3D" id="1.20.1250.20">
    <property type="entry name" value="MFS general substrate transporter like domains"/>
    <property type="match status" value="1"/>
</dbReference>
<feature type="compositionally biased region" description="Basic and acidic residues" evidence="2">
    <location>
        <begin position="456"/>
        <end position="469"/>
    </location>
</feature>
<evidence type="ECO:0000313" key="6">
    <source>
        <dbReference type="Proteomes" id="UP001218218"/>
    </source>
</evidence>
<comment type="subcellular location">
    <subcellularLocation>
        <location evidence="1">Membrane</location>
        <topology evidence="1">Multi-pass membrane protein</topology>
    </subcellularLocation>
</comment>
<name>A0AAD7F469_9AGAR</name>
<gene>
    <name evidence="5" type="ORF">DFH08DRAFT_833648</name>
</gene>
<organism evidence="5 6">
    <name type="scientific">Mycena albidolilacea</name>
    <dbReference type="NCBI Taxonomy" id="1033008"/>
    <lineage>
        <taxon>Eukaryota</taxon>
        <taxon>Fungi</taxon>
        <taxon>Dikarya</taxon>
        <taxon>Basidiomycota</taxon>
        <taxon>Agaricomycotina</taxon>
        <taxon>Agaricomycetes</taxon>
        <taxon>Agaricomycetidae</taxon>
        <taxon>Agaricales</taxon>
        <taxon>Marasmiineae</taxon>
        <taxon>Mycenaceae</taxon>
        <taxon>Mycena</taxon>
    </lineage>
</organism>
<feature type="compositionally biased region" description="Basic and acidic residues" evidence="2">
    <location>
        <begin position="493"/>
        <end position="508"/>
    </location>
</feature>
<feature type="region of interest" description="Disordered" evidence="2">
    <location>
        <begin position="456"/>
        <end position="508"/>
    </location>
</feature>
<sequence>MTPDEKPERSTGSGTVEHEMTTPLMTHDFGFVPIPRRLRYDPQKPFHFGLVLNVLFGFASTFIVANLYYCQPLLIQFSESFGVDYNRVSRIPTLLQAGYATGILFISPLGDLVRRRQLILLLAIISGSLTIGLAITPNLVVFEVLSYVIGFVSVTPQIMIPLAADLAPPERRAAALSVVMSGLLFGILVARVIAGILAQFTSWRVVYYFAIGVQYLVLVAGYFVIPDYPAKNEHMSYWGILRTMAKFAYTEPILVQACLVNLASCACFTNFWVTLTFLLGGPPYYYSTLSIGLFGLIGIFGVACGPLVGRLVDKLIPWYASLVAVIAATCFQAIQVGAGDVSVGAIIVVIMGLDVFRQMLQMSLATSVFSIAADARARLNAVFVLSLFIGQLMGTAAGTEVFTKYGWRPAAALNVGFYGWIFIIIMLRGPHCARYTWFGFEGGWEARKNVVDAKRKQAGESVAEGKDLESGGTTTPQGELPTTEEMPVASPGSDEKVSTEGGESKDEK</sequence>
<feature type="transmembrane region" description="Helical" evidence="3">
    <location>
        <begin position="46"/>
        <end position="69"/>
    </location>
</feature>
<reference evidence="5" key="1">
    <citation type="submission" date="2023-03" db="EMBL/GenBank/DDBJ databases">
        <title>Massive genome expansion in bonnet fungi (Mycena s.s.) driven by repeated elements and novel gene families across ecological guilds.</title>
        <authorList>
            <consortium name="Lawrence Berkeley National Laboratory"/>
            <person name="Harder C.B."/>
            <person name="Miyauchi S."/>
            <person name="Viragh M."/>
            <person name="Kuo A."/>
            <person name="Thoen E."/>
            <person name="Andreopoulos B."/>
            <person name="Lu D."/>
            <person name="Skrede I."/>
            <person name="Drula E."/>
            <person name="Henrissat B."/>
            <person name="Morin E."/>
            <person name="Kohler A."/>
            <person name="Barry K."/>
            <person name="LaButti K."/>
            <person name="Morin E."/>
            <person name="Salamov A."/>
            <person name="Lipzen A."/>
            <person name="Mereny Z."/>
            <person name="Hegedus B."/>
            <person name="Baldrian P."/>
            <person name="Stursova M."/>
            <person name="Weitz H."/>
            <person name="Taylor A."/>
            <person name="Grigoriev I.V."/>
            <person name="Nagy L.G."/>
            <person name="Martin F."/>
            <person name="Kauserud H."/>
        </authorList>
    </citation>
    <scope>NUCLEOTIDE SEQUENCE</scope>
    <source>
        <strain evidence="5">CBHHK002</strain>
    </source>
</reference>
<dbReference type="InterPro" id="IPR020846">
    <property type="entry name" value="MFS_dom"/>
</dbReference>
<feature type="transmembrane region" description="Helical" evidence="3">
    <location>
        <begin position="89"/>
        <end position="106"/>
    </location>
</feature>
<dbReference type="CDD" id="cd17324">
    <property type="entry name" value="MFS_NepI_like"/>
    <property type="match status" value="1"/>
</dbReference>
<keyword evidence="3" id="KW-0812">Transmembrane</keyword>
<protein>
    <submittedName>
        <fullName evidence="5">Major facilitator superfamily domain-containing protein</fullName>
    </submittedName>
</protein>
<dbReference type="InterPro" id="IPR011701">
    <property type="entry name" value="MFS"/>
</dbReference>
<feature type="transmembrane region" description="Helical" evidence="3">
    <location>
        <begin position="405"/>
        <end position="427"/>
    </location>
</feature>